<dbReference type="NCBIfam" id="TIGR03370">
    <property type="entry name" value="VPLPA-CTERM"/>
    <property type="match status" value="1"/>
</dbReference>
<feature type="chain" id="PRO_5031264943" evidence="1">
    <location>
        <begin position="26"/>
        <end position="238"/>
    </location>
</feature>
<name>A0A7Y3W4T7_9PROT</name>
<dbReference type="Proteomes" id="UP000536835">
    <property type="component" value="Unassembled WGS sequence"/>
</dbReference>
<accession>A0A7Y3W4T7</accession>
<keyword evidence="1" id="KW-0732">Signal</keyword>
<comment type="caution">
    <text evidence="2">The sequence shown here is derived from an EMBL/GenBank/DDBJ whole genome shotgun (WGS) entry which is preliminary data.</text>
</comment>
<dbReference type="InterPro" id="IPR022472">
    <property type="entry name" value="VPLPA-CTERM"/>
</dbReference>
<gene>
    <name evidence="2" type="ORF">HK107_06105</name>
</gene>
<organism evidence="2 3">
    <name type="scientific">Parvularcula mediterranea</name>
    <dbReference type="NCBI Taxonomy" id="2732508"/>
    <lineage>
        <taxon>Bacteria</taxon>
        <taxon>Pseudomonadati</taxon>
        <taxon>Pseudomonadota</taxon>
        <taxon>Alphaproteobacteria</taxon>
        <taxon>Parvularculales</taxon>
        <taxon>Parvularculaceae</taxon>
        <taxon>Parvularcula</taxon>
    </lineage>
</organism>
<evidence type="ECO:0000313" key="3">
    <source>
        <dbReference type="Proteomes" id="UP000536835"/>
    </source>
</evidence>
<dbReference type="AlphaFoldDB" id="A0A7Y3W4T7"/>
<dbReference type="EMBL" id="JABFCX010000002">
    <property type="protein sequence ID" value="NNU15894.1"/>
    <property type="molecule type" value="Genomic_DNA"/>
</dbReference>
<reference evidence="2 3" key="1">
    <citation type="submission" date="2020-05" db="EMBL/GenBank/DDBJ databases">
        <title>Parvularcula mediterraneae sp. nov., isolated from polypropylene straw from shallow seawater of the seashore of Laganas in Zakynthos island, Greece.</title>
        <authorList>
            <person name="Szabo I."/>
            <person name="Al-Omari J."/>
            <person name="Rado J."/>
            <person name="Szerdahelyi G.S."/>
        </authorList>
    </citation>
    <scope>NUCLEOTIDE SEQUENCE [LARGE SCALE GENOMIC DNA]</scope>
    <source>
        <strain evidence="2 3">ZS-1/3</strain>
    </source>
</reference>
<protein>
    <submittedName>
        <fullName evidence="2">VPLPA-CTERM sorting domain-containing protein</fullName>
    </submittedName>
</protein>
<keyword evidence="3" id="KW-1185">Reference proteome</keyword>
<evidence type="ECO:0000256" key="1">
    <source>
        <dbReference type="SAM" id="SignalP"/>
    </source>
</evidence>
<sequence>MGNNFLKGAAAALTAAAMAAASASAATFIVEQEKTAGAGDFKMLGYLDSYDASGMTAAEAYSFHTPNRYSYNGELNGLPAAQSGQAQMFLVDTSEGLAFFFVLDAVNDGSGGNADTFWNLADDPNGAGLMVRDDDPGNDFYTEGTYDFSIDHQWFGCCTDGYVIGELDGEFVMTGGFDSFSRLSQWIVRGNGVDTDLILEEGRRARIRTINSEVPTPAAGLLLVTGLAGMAARRRRKA</sequence>
<proteinExistence type="predicted"/>
<dbReference type="RefSeq" id="WP_173197706.1">
    <property type="nucleotide sequence ID" value="NZ_JABFCX010000002.1"/>
</dbReference>
<evidence type="ECO:0000313" key="2">
    <source>
        <dbReference type="EMBL" id="NNU15894.1"/>
    </source>
</evidence>
<feature type="signal peptide" evidence="1">
    <location>
        <begin position="1"/>
        <end position="25"/>
    </location>
</feature>